<evidence type="ECO:0000313" key="1">
    <source>
        <dbReference type="EMBL" id="GBP71107.1"/>
    </source>
</evidence>
<reference evidence="1 2" key="1">
    <citation type="journal article" date="2019" name="Commun. Biol.">
        <title>The bagworm genome reveals a unique fibroin gene that provides high tensile strength.</title>
        <authorList>
            <person name="Kono N."/>
            <person name="Nakamura H."/>
            <person name="Ohtoshi R."/>
            <person name="Tomita M."/>
            <person name="Numata K."/>
            <person name="Arakawa K."/>
        </authorList>
    </citation>
    <scope>NUCLEOTIDE SEQUENCE [LARGE SCALE GENOMIC DNA]</scope>
</reference>
<keyword evidence="2" id="KW-1185">Reference proteome</keyword>
<accession>A0A4C1Y9A4</accession>
<proteinExistence type="predicted"/>
<comment type="caution">
    <text evidence="1">The sequence shown here is derived from an EMBL/GenBank/DDBJ whole genome shotgun (WGS) entry which is preliminary data.</text>
</comment>
<dbReference type="EMBL" id="BGZK01001097">
    <property type="protein sequence ID" value="GBP71107.1"/>
    <property type="molecule type" value="Genomic_DNA"/>
</dbReference>
<organism evidence="1 2">
    <name type="scientific">Eumeta variegata</name>
    <name type="common">Bagworm moth</name>
    <name type="synonym">Eumeta japonica</name>
    <dbReference type="NCBI Taxonomy" id="151549"/>
    <lineage>
        <taxon>Eukaryota</taxon>
        <taxon>Metazoa</taxon>
        <taxon>Ecdysozoa</taxon>
        <taxon>Arthropoda</taxon>
        <taxon>Hexapoda</taxon>
        <taxon>Insecta</taxon>
        <taxon>Pterygota</taxon>
        <taxon>Neoptera</taxon>
        <taxon>Endopterygota</taxon>
        <taxon>Lepidoptera</taxon>
        <taxon>Glossata</taxon>
        <taxon>Ditrysia</taxon>
        <taxon>Tineoidea</taxon>
        <taxon>Psychidae</taxon>
        <taxon>Oiketicinae</taxon>
        <taxon>Eumeta</taxon>
    </lineage>
</organism>
<protein>
    <submittedName>
        <fullName evidence="1">Uncharacterized protein</fullName>
    </submittedName>
</protein>
<sequence length="161" mass="17996">MSVLVFSRERILAVSFVTHRADPRKADGPIPHNHLIPRRPKCIDKIAWSHLLQTRVTLKILSTVRIAISSIPAGCEENNQVGTRGEGSVLLASETNTDPKLMGLCERRHFIDYMMTVNLSCQSSEGITYYNQSNASVILSNTHSEALYMKERQQMTGLAGR</sequence>
<dbReference type="AlphaFoldDB" id="A0A4C1Y9A4"/>
<gene>
    <name evidence="1" type="ORF">EVAR_53387_1</name>
</gene>
<evidence type="ECO:0000313" key="2">
    <source>
        <dbReference type="Proteomes" id="UP000299102"/>
    </source>
</evidence>
<name>A0A4C1Y9A4_EUMVA</name>
<dbReference type="Proteomes" id="UP000299102">
    <property type="component" value="Unassembled WGS sequence"/>
</dbReference>